<feature type="compositionally biased region" description="Basic residues" evidence="5">
    <location>
        <begin position="1"/>
        <end position="12"/>
    </location>
</feature>
<feature type="transmembrane region" description="Helical" evidence="6">
    <location>
        <begin position="302"/>
        <end position="321"/>
    </location>
</feature>
<dbReference type="SUPFAM" id="SSF103473">
    <property type="entry name" value="MFS general substrate transporter"/>
    <property type="match status" value="1"/>
</dbReference>
<keyword evidence="3 6" id="KW-1133">Transmembrane helix</keyword>
<keyword evidence="4 6" id="KW-0472">Membrane</keyword>
<feature type="transmembrane region" description="Helical" evidence="6">
    <location>
        <begin position="525"/>
        <end position="543"/>
    </location>
</feature>
<reference evidence="8" key="1">
    <citation type="submission" date="2023-06" db="EMBL/GenBank/DDBJ databases">
        <title>Genome-scale phylogeny and comparative genomics of the fungal order Sordariales.</title>
        <authorList>
            <consortium name="Lawrence Berkeley National Laboratory"/>
            <person name="Hensen N."/>
            <person name="Bonometti L."/>
            <person name="Westerberg I."/>
            <person name="Brannstrom I.O."/>
            <person name="Guillou S."/>
            <person name="Cros-Aarteil S."/>
            <person name="Calhoun S."/>
            <person name="Haridas S."/>
            <person name="Kuo A."/>
            <person name="Mondo S."/>
            <person name="Pangilinan J."/>
            <person name="Riley R."/>
            <person name="Labutti K."/>
            <person name="Andreopoulos B."/>
            <person name="Lipzen A."/>
            <person name="Chen C."/>
            <person name="Yanf M."/>
            <person name="Daum C."/>
            <person name="Ng V."/>
            <person name="Clum A."/>
            <person name="Steindorff A."/>
            <person name="Ohm R."/>
            <person name="Martin F."/>
            <person name="Silar P."/>
            <person name="Natvig D."/>
            <person name="Lalanne C."/>
            <person name="Gautier V."/>
            <person name="Ament-Velasquez S.L."/>
            <person name="Kruys A."/>
            <person name="Hutchinson M.I."/>
            <person name="Powell A.J."/>
            <person name="Barry K."/>
            <person name="Miller A.N."/>
            <person name="Grigoriev I.V."/>
            <person name="Debuchy R."/>
            <person name="Gladieux P."/>
            <person name="Thoren M.H."/>
            <person name="Johannesson H."/>
        </authorList>
    </citation>
    <scope>NUCLEOTIDE SEQUENCE</scope>
    <source>
        <strain evidence="8">PSN4</strain>
    </source>
</reference>
<evidence type="ECO:0000256" key="2">
    <source>
        <dbReference type="ARBA" id="ARBA00022692"/>
    </source>
</evidence>
<keyword evidence="9" id="KW-1185">Reference proteome</keyword>
<evidence type="ECO:0000313" key="9">
    <source>
        <dbReference type="Proteomes" id="UP001239445"/>
    </source>
</evidence>
<dbReference type="PROSITE" id="PS50850">
    <property type="entry name" value="MFS"/>
    <property type="match status" value="1"/>
</dbReference>
<comment type="caution">
    <text evidence="8">The sequence shown here is derived from an EMBL/GenBank/DDBJ whole genome shotgun (WGS) entry which is preliminary data.</text>
</comment>
<dbReference type="GO" id="GO:0022857">
    <property type="term" value="F:transmembrane transporter activity"/>
    <property type="evidence" value="ECO:0007669"/>
    <property type="project" value="InterPro"/>
</dbReference>
<protein>
    <submittedName>
        <fullName evidence="8">Inorganic phosphate transporter</fullName>
    </submittedName>
</protein>
<dbReference type="AlphaFoldDB" id="A0AAJ0BLV9"/>
<feature type="transmembrane region" description="Helical" evidence="6">
    <location>
        <begin position="185"/>
        <end position="205"/>
    </location>
</feature>
<evidence type="ECO:0000259" key="7">
    <source>
        <dbReference type="PROSITE" id="PS50850"/>
    </source>
</evidence>
<dbReference type="GO" id="GO:0016020">
    <property type="term" value="C:membrane"/>
    <property type="evidence" value="ECO:0007669"/>
    <property type="project" value="UniProtKB-SubCell"/>
</dbReference>
<sequence length="707" mass="79212">MADPVRHHRHHAPAAGMLPVPHGPETGDEHGHYPQGDGQLTTDREREIFQYLTHPDDCYTADGTYWADLPLRERVAFVNKSHNEEAWKELKSIGSMMKKDPLSPLSWYFRNAVLPGAGLGLEGYVLFSIGNLAPLFEATYPECWGKNRTVCSGNWIAAVTYLEVIGIMVGQVAVGIIGDWIGRRWGLIQDAAIMFVGLLMITASWGLNLNGWVICYAWSLFFYGFGVGGEYPITATSSMENAVSAGKLSTREDRLHRGRKVTMAFLMQGWGQLINQALLIVLLLIFHHGSGDPPYGLATTQWTWRLSFAIPAVGTLWLVYYRTYKMPHASRQLQAAKKKGNVTGYDVDSLKMTCTHFGGRLLATAGGWFCNDVFFYGNKLFQAQFIKVISDKPESVLTNWIWNLINVIVSLAGYYLASLLIDHKLYGRKVMQQVGFLMCFVMFVVPAFNYEYYTSPAGIKAFQAMYFLSSFFNQFGPNSVTFLVAGEVFPTPIRASAHGFSACIGKAGALLASVLYNYIDTQTKFYVVPWFGLAGMLITWLYLPDTTGLDLKEQERRWNYIRAGKGDEYHGIAIHSKHLSVWERIRGVHKRYDPELDIKQKIEDMREEWAGKERLRRHRETGGDPVGHEDLEGDEWNDEVHQYFRDTTNGDLLMKPGVKNNEKADSGLGESGVLRSGSGSTKRASELDEKSGQAGPSQSSGSDEASR</sequence>
<accession>A0AAJ0BLV9</accession>
<feature type="region of interest" description="Disordered" evidence="5">
    <location>
        <begin position="648"/>
        <end position="707"/>
    </location>
</feature>
<evidence type="ECO:0000256" key="5">
    <source>
        <dbReference type="SAM" id="MobiDB-lite"/>
    </source>
</evidence>
<proteinExistence type="predicted"/>
<feature type="transmembrane region" description="Helical" evidence="6">
    <location>
        <begin position="464"/>
        <end position="485"/>
    </location>
</feature>
<feature type="transmembrane region" description="Helical" evidence="6">
    <location>
        <begin position="261"/>
        <end position="286"/>
    </location>
</feature>
<evidence type="ECO:0000313" key="8">
    <source>
        <dbReference type="EMBL" id="KAK1758271.1"/>
    </source>
</evidence>
<feature type="transmembrane region" description="Helical" evidence="6">
    <location>
        <begin position="155"/>
        <end position="178"/>
    </location>
</feature>
<feature type="region of interest" description="Disordered" evidence="5">
    <location>
        <begin position="614"/>
        <end position="635"/>
    </location>
</feature>
<feature type="region of interest" description="Disordered" evidence="5">
    <location>
        <begin position="1"/>
        <end position="39"/>
    </location>
</feature>
<comment type="subcellular location">
    <subcellularLocation>
        <location evidence="1">Membrane</location>
        <topology evidence="1">Multi-pass membrane protein</topology>
    </subcellularLocation>
</comment>
<name>A0AAJ0BLV9_9PEZI</name>
<gene>
    <name evidence="8" type="ORF">QBC47DRAFT_136019</name>
</gene>
<evidence type="ECO:0000256" key="1">
    <source>
        <dbReference type="ARBA" id="ARBA00004141"/>
    </source>
</evidence>
<dbReference type="InterPro" id="IPR020846">
    <property type="entry name" value="MFS_dom"/>
</dbReference>
<dbReference type="InterPro" id="IPR005828">
    <property type="entry name" value="MFS_sugar_transport-like"/>
</dbReference>
<feature type="transmembrane region" description="Helical" evidence="6">
    <location>
        <begin position="400"/>
        <end position="421"/>
    </location>
</feature>
<feature type="compositionally biased region" description="Low complexity" evidence="5">
    <location>
        <begin position="692"/>
        <end position="707"/>
    </location>
</feature>
<evidence type="ECO:0000256" key="6">
    <source>
        <dbReference type="SAM" id="Phobius"/>
    </source>
</evidence>
<dbReference type="InterPro" id="IPR036259">
    <property type="entry name" value="MFS_trans_sf"/>
</dbReference>
<dbReference type="PANTHER" id="PTHR24064">
    <property type="entry name" value="SOLUTE CARRIER FAMILY 22 MEMBER"/>
    <property type="match status" value="1"/>
</dbReference>
<organism evidence="8 9">
    <name type="scientific">Echria macrotheca</name>
    <dbReference type="NCBI Taxonomy" id="438768"/>
    <lineage>
        <taxon>Eukaryota</taxon>
        <taxon>Fungi</taxon>
        <taxon>Dikarya</taxon>
        <taxon>Ascomycota</taxon>
        <taxon>Pezizomycotina</taxon>
        <taxon>Sordariomycetes</taxon>
        <taxon>Sordariomycetidae</taxon>
        <taxon>Sordariales</taxon>
        <taxon>Schizotheciaceae</taxon>
        <taxon>Echria</taxon>
    </lineage>
</organism>
<dbReference type="EMBL" id="MU839829">
    <property type="protein sequence ID" value="KAK1758271.1"/>
    <property type="molecule type" value="Genomic_DNA"/>
</dbReference>
<feature type="transmembrane region" description="Helical" evidence="6">
    <location>
        <begin position="433"/>
        <end position="452"/>
    </location>
</feature>
<dbReference type="Proteomes" id="UP001239445">
    <property type="component" value="Unassembled WGS sequence"/>
</dbReference>
<feature type="compositionally biased region" description="Basic and acidic residues" evidence="5">
    <location>
        <begin position="620"/>
        <end position="630"/>
    </location>
</feature>
<evidence type="ECO:0000256" key="4">
    <source>
        <dbReference type="ARBA" id="ARBA00023136"/>
    </source>
</evidence>
<keyword evidence="2 6" id="KW-0812">Transmembrane</keyword>
<dbReference type="Gene3D" id="1.20.1250.20">
    <property type="entry name" value="MFS general substrate transporter like domains"/>
    <property type="match status" value="1"/>
</dbReference>
<feature type="transmembrane region" description="Helical" evidence="6">
    <location>
        <begin position="497"/>
        <end position="518"/>
    </location>
</feature>
<evidence type="ECO:0000256" key="3">
    <source>
        <dbReference type="ARBA" id="ARBA00022989"/>
    </source>
</evidence>
<dbReference type="Pfam" id="PF00083">
    <property type="entry name" value="Sugar_tr"/>
    <property type="match status" value="2"/>
</dbReference>
<feature type="domain" description="Major facilitator superfamily (MFS) profile" evidence="7">
    <location>
        <begin position="111"/>
        <end position="547"/>
    </location>
</feature>